<evidence type="ECO:0000313" key="2">
    <source>
        <dbReference type="EMBL" id="KKQ86212.1"/>
    </source>
</evidence>
<dbReference type="CDD" id="cd03801">
    <property type="entry name" value="GT4_PimA-like"/>
    <property type="match status" value="1"/>
</dbReference>
<dbReference type="PANTHER" id="PTHR45919">
    <property type="entry name" value="GDP-MAN:MAN(3)GLCNAC(2)-PP-DOL ALPHA-1,2-MANNOSYLTRANSFERASE"/>
    <property type="match status" value="1"/>
</dbReference>
<dbReference type="GO" id="GO:0016020">
    <property type="term" value="C:membrane"/>
    <property type="evidence" value="ECO:0007669"/>
    <property type="project" value="TreeGrafter"/>
</dbReference>
<dbReference type="AlphaFoldDB" id="A0A0G0L5B5"/>
<name>A0A0G0L5B5_9BACT</name>
<dbReference type="GO" id="GO:0006487">
    <property type="term" value="P:protein N-linked glycosylation"/>
    <property type="evidence" value="ECO:0007669"/>
    <property type="project" value="TreeGrafter"/>
</dbReference>
<evidence type="ECO:0000313" key="3">
    <source>
        <dbReference type="Proteomes" id="UP000034081"/>
    </source>
</evidence>
<dbReference type="Gene3D" id="3.40.50.2000">
    <property type="entry name" value="Glycogen Phosphorylase B"/>
    <property type="match status" value="2"/>
</dbReference>
<accession>A0A0G0L5B5</accession>
<dbReference type="PANTHER" id="PTHR45919:SF1">
    <property type="entry name" value="GDP-MAN:MAN(3)GLCNAC(2)-PP-DOL ALPHA-1,2-MANNOSYLTRANSFERASE"/>
    <property type="match status" value="1"/>
</dbReference>
<protein>
    <recommendedName>
        <fullName evidence="1">Glycosyl transferase family 1 domain-containing protein</fullName>
    </recommendedName>
</protein>
<proteinExistence type="predicted"/>
<evidence type="ECO:0000259" key="1">
    <source>
        <dbReference type="Pfam" id="PF00534"/>
    </source>
</evidence>
<dbReference type="InterPro" id="IPR001296">
    <property type="entry name" value="Glyco_trans_1"/>
</dbReference>
<comment type="caution">
    <text evidence="2">The sequence shown here is derived from an EMBL/GenBank/DDBJ whole genome shotgun (WGS) entry which is preliminary data.</text>
</comment>
<dbReference type="SUPFAM" id="SSF53756">
    <property type="entry name" value="UDP-Glycosyltransferase/glycogen phosphorylase"/>
    <property type="match status" value="1"/>
</dbReference>
<dbReference type="InterPro" id="IPR038013">
    <property type="entry name" value="ALG11"/>
</dbReference>
<reference evidence="2 3" key="1">
    <citation type="journal article" date="2015" name="Nature">
        <title>rRNA introns, odd ribosomes, and small enigmatic genomes across a large radiation of phyla.</title>
        <authorList>
            <person name="Brown C.T."/>
            <person name="Hug L.A."/>
            <person name="Thomas B.C."/>
            <person name="Sharon I."/>
            <person name="Castelle C.J."/>
            <person name="Singh A."/>
            <person name="Wilkins M.J."/>
            <person name="Williams K.H."/>
            <person name="Banfield J.F."/>
        </authorList>
    </citation>
    <scope>NUCLEOTIDE SEQUENCE [LARGE SCALE GENOMIC DNA]</scope>
</reference>
<gene>
    <name evidence="2" type="ORF">UT08_C0001G0078</name>
</gene>
<dbReference type="EMBL" id="LBVL01000001">
    <property type="protein sequence ID" value="KKQ86212.1"/>
    <property type="molecule type" value="Genomic_DNA"/>
</dbReference>
<feature type="domain" description="Glycosyl transferase family 1" evidence="1">
    <location>
        <begin position="145"/>
        <end position="322"/>
    </location>
</feature>
<dbReference type="GO" id="GO:0004377">
    <property type="term" value="F:GDP-Man:Man(3)GlcNAc(2)-PP-Dol alpha-1,2-mannosyltransferase activity"/>
    <property type="evidence" value="ECO:0007669"/>
    <property type="project" value="InterPro"/>
</dbReference>
<dbReference type="Pfam" id="PF00534">
    <property type="entry name" value="Glycos_transf_1"/>
    <property type="match status" value="1"/>
</dbReference>
<sequence>MKAAIYNPYLDTLGGGERYTLSFAKILAEKEYRVDVQWSKRDILNKLEKRFGMDLKDIGIVSDIKRGDGYDICFWVSDGSIPLLRARQNFLHFQVPFRNVNGRSLINKMKLFRINKVIVNSNFTKKYIDKEYGVDSLVIYPPVDTERFKSGKKENVILNVGRFSHLLQSKNQHILVNTFIKFYNSGYNNWRFILAGGIEVGTGDYINKLRKIAKDYPVEIILSPDFNQLNKLYNKAKIFWSAVGYGFDEYKNPTKVEHFGISVVEAMASGAVPFAFKAGGYKEIIKEGFSGFLWRKQSELLKKTRGLIEDKGLYNTLSRNVQEESKKFNLDTFRKNVLTTLK</sequence>
<dbReference type="Proteomes" id="UP000034081">
    <property type="component" value="Unassembled WGS sequence"/>
</dbReference>
<dbReference type="STRING" id="1618570.UT08_C0001G0078"/>
<organism evidence="2 3">
    <name type="scientific">Candidatus Woesebacteria bacterium GW2011_GWB1_38_8</name>
    <dbReference type="NCBI Taxonomy" id="1618570"/>
    <lineage>
        <taxon>Bacteria</taxon>
        <taxon>Candidatus Woeseibacteriota</taxon>
    </lineage>
</organism>